<feature type="transmembrane region" description="Helical" evidence="9">
    <location>
        <begin position="41"/>
        <end position="62"/>
    </location>
</feature>
<comment type="similarity">
    <text evidence="2 9">Belongs to the SecG family.</text>
</comment>
<name>A0A554JDN1_9BACT</name>
<sequence length="63" mass="6605">MAVGVVLTAVILSQSKGVGLSGVFGGGDAIYRTKRGFEKWLFYFTIVLAIAFVGLGLAVVLVK</sequence>
<keyword evidence="6 9" id="KW-1133">Transmembrane helix</keyword>
<evidence type="ECO:0000256" key="5">
    <source>
        <dbReference type="ARBA" id="ARBA00022927"/>
    </source>
</evidence>
<dbReference type="GO" id="GO:0009306">
    <property type="term" value="P:protein secretion"/>
    <property type="evidence" value="ECO:0007669"/>
    <property type="project" value="UniProtKB-UniRule"/>
</dbReference>
<evidence type="ECO:0000256" key="9">
    <source>
        <dbReference type="RuleBase" id="RU365087"/>
    </source>
</evidence>
<accession>A0A554JDN1</accession>
<organism evidence="10 11">
    <name type="scientific">Candidatus Doudnabacteria bacterium Gr01-1014_77</name>
    <dbReference type="NCBI Taxonomy" id="2017133"/>
    <lineage>
        <taxon>Bacteria</taxon>
        <taxon>Candidatus Doudnaibacteriota</taxon>
    </lineage>
</organism>
<proteinExistence type="inferred from homology"/>
<keyword evidence="9" id="KW-1003">Cell membrane</keyword>
<comment type="subcellular location">
    <subcellularLocation>
        <location evidence="9">Cell membrane</location>
        <topology evidence="9">Multi-pass membrane protein</topology>
    </subcellularLocation>
    <subcellularLocation>
        <location evidence="1">Membrane</location>
        <topology evidence="1">Multi-pass membrane protein</topology>
    </subcellularLocation>
</comment>
<dbReference type="NCBIfam" id="TIGR00810">
    <property type="entry name" value="secG"/>
    <property type="match status" value="1"/>
</dbReference>
<protein>
    <recommendedName>
        <fullName evidence="9">Protein-export membrane protein SecG</fullName>
    </recommendedName>
</protein>
<keyword evidence="3 9" id="KW-0813">Transport</keyword>
<comment type="caution">
    <text evidence="10">The sequence shown here is derived from an EMBL/GenBank/DDBJ whole genome shotgun (WGS) entry which is preliminary data.</text>
</comment>
<dbReference type="GO" id="GO:0005886">
    <property type="term" value="C:plasma membrane"/>
    <property type="evidence" value="ECO:0007669"/>
    <property type="project" value="UniProtKB-SubCell"/>
</dbReference>
<evidence type="ECO:0000313" key="11">
    <source>
        <dbReference type="Proteomes" id="UP000319613"/>
    </source>
</evidence>
<dbReference type="InterPro" id="IPR004692">
    <property type="entry name" value="SecG"/>
</dbReference>
<keyword evidence="8 9" id="KW-0472">Membrane</keyword>
<comment type="function">
    <text evidence="9">Involved in protein export. Participates in an early event of protein translocation.</text>
</comment>
<evidence type="ECO:0000256" key="2">
    <source>
        <dbReference type="ARBA" id="ARBA00008445"/>
    </source>
</evidence>
<dbReference type="GO" id="GO:0015450">
    <property type="term" value="F:protein-transporting ATPase activity"/>
    <property type="evidence" value="ECO:0007669"/>
    <property type="project" value="UniProtKB-UniRule"/>
</dbReference>
<dbReference type="Pfam" id="PF03840">
    <property type="entry name" value="SecG"/>
    <property type="match status" value="1"/>
</dbReference>
<reference evidence="10 11" key="1">
    <citation type="submission" date="2017-07" db="EMBL/GenBank/DDBJ databases">
        <title>Mechanisms for carbon and nitrogen cycling indicate functional differentiation within the Candidate Phyla Radiation.</title>
        <authorList>
            <person name="Danczak R.E."/>
            <person name="Johnston M.D."/>
            <person name="Kenah C."/>
            <person name="Slattery M."/>
            <person name="Wrighton K.C."/>
            <person name="Wilkins M.J."/>
        </authorList>
    </citation>
    <scope>NUCLEOTIDE SEQUENCE [LARGE SCALE GENOMIC DNA]</scope>
    <source>
        <strain evidence="10">Gr01-1014_77</strain>
    </source>
</reference>
<dbReference type="AlphaFoldDB" id="A0A554JDN1"/>
<dbReference type="EMBL" id="VMFF01000006">
    <property type="protein sequence ID" value="TSC66401.1"/>
    <property type="molecule type" value="Genomic_DNA"/>
</dbReference>
<evidence type="ECO:0000256" key="3">
    <source>
        <dbReference type="ARBA" id="ARBA00022448"/>
    </source>
</evidence>
<keyword evidence="7 9" id="KW-0811">Translocation</keyword>
<evidence type="ECO:0000256" key="6">
    <source>
        <dbReference type="ARBA" id="ARBA00022989"/>
    </source>
</evidence>
<gene>
    <name evidence="10" type="ORF">G01um101477_103</name>
</gene>
<comment type="caution">
    <text evidence="9">Lacks conserved residue(s) required for the propagation of feature annotation.</text>
</comment>
<keyword evidence="4 9" id="KW-0812">Transmembrane</keyword>
<evidence type="ECO:0000256" key="4">
    <source>
        <dbReference type="ARBA" id="ARBA00022692"/>
    </source>
</evidence>
<evidence type="ECO:0000313" key="10">
    <source>
        <dbReference type="EMBL" id="TSC66401.1"/>
    </source>
</evidence>
<evidence type="ECO:0000256" key="1">
    <source>
        <dbReference type="ARBA" id="ARBA00004141"/>
    </source>
</evidence>
<evidence type="ECO:0000256" key="7">
    <source>
        <dbReference type="ARBA" id="ARBA00023010"/>
    </source>
</evidence>
<evidence type="ECO:0000256" key="8">
    <source>
        <dbReference type="ARBA" id="ARBA00023136"/>
    </source>
</evidence>
<dbReference type="Proteomes" id="UP000319613">
    <property type="component" value="Unassembled WGS sequence"/>
</dbReference>
<keyword evidence="5 9" id="KW-0653">Protein transport</keyword>